<dbReference type="Gene3D" id="1.10.10.10">
    <property type="entry name" value="Winged helix-like DNA-binding domain superfamily/Winged helix DNA-binding domain"/>
    <property type="match status" value="1"/>
</dbReference>
<organism evidence="1 2">
    <name type="scientific">Myxacorys almedinensis A</name>
    <dbReference type="NCBI Taxonomy" id="2690445"/>
    <lineage>
        <taxon>Bacteria</taxon>
        <taxon>Bacillati</taxon>
        <taxon>Cyanobacteriota</taxon>
        <taxon>Cyanophyceae</taxon>
        <taxon>Leptolyngbyales</taxon>
        <taxon>Leptolyngbyaceae</taxon>
        <taxon>Myxacorys</taxon>
        <taxon>Myxacorys almedinensis</taxon>
    </lineage>
</organism>
<dbReference type="RefSeq" id="WP_162425431.1">
    <property type="nucleotide sequence ID" value="NZ_WVIE01000045.1"/>
</dbReference>
<evidence type="ECO:0000313" key="2">
    <source>
        <dbReference type="Proteomes" id="UP000646053"/>
    </source>
</evidence>
<dbReference type="Proteomes" id="UP000646053">
    <property type="component" value="Unassembled WGS sequence"/>
</dbReference>
<dbReference type="SUPFAM" id="SSF46785">
    <property type="entry name" value="Winged helix' DNA-binding domain"/>
    <property type="match status" value="1"/>
</dbReference>
<proteinExistence type="predicted"/>
<dbReference type="InterPro" id="IPR036388">
    <property type="entry name" value="WH-like_DNA-bd_sf"/>
</dbReference>
<keyword evidence="2" id="KW-1185">Reference proteome</keyword>
<reference evidence="1" key="1">
    <citation type="submission" date="2019-12" db="EMBL/GenBank/DDBJ databases">
        <title>High-Quality draft genome sequences of three cyanobacteria isolated from the limestone walls of the Old Cathedral of Coimbra.</title>
        <authorList>
            <person name="Tiago I."/>
            <person name="Soares F."/>
            <person name="Portugal A."/>
        </authorList>
    </citation>
    <scope>NUCLEOTIDE SEQUENCE</scope>
    <source>
        <strain evidence="1">A</strain>
    </source>
</reference>
<gene>
    <name evidence="1" type="ORF">GS601_21935</name>
</gene>
<comment type="caution">
    <text evidence="1">The sequence shown here is derived from an EMBL/GenBank/DDBJ whole genome shotgun (WGS) entry which is preliminary data.</text>
</comment>
<dbReference type="EMBL" id="WVIE01000045">
    <property type="protein sequence ID" value="NDJ19909.1"/>
    <property type="molecule type" value="Genomic_DNA"/>
</dbReference>
<dbReference type="InterPro" id="IPR036390">
    <property type="entry name" value="WH_DNA-bd_sf"/>
</dbReference>
<name>A0A8J8CKV8_9CYAN</name>
<evidence type="ECO:0000313" key="1">
    <source>
        <dbReference type="EMBL" id="NDJ19909.1"/>
    </source>
</evidence>
<accession>A0A8J8CKV8</accession>
<dbReference type="AlphaFoldDB" id="A0A8J8CKV8"/>
<sequence>MALNERQIKILQVVSNGTISGEGIANALGSSMQMLRYYLDTMAEDEYLKVAKVYDNSTREFQIVRAYLTDKGRAILEQLKSSEKLADLLPKVSLQEPSVEHADGSSKPATSGRAATQQILLQDVEQIINSLDALQRIVEELPEDRRDIVSVYLSDLQDEIKIVYKRRPQRIKAYFLAVLGTTLPIIKQSDRAGDFIEHARKLSEKLGVVVKLPSLE</sequence>
<protein>
    <submittedName>
        <fullName evidence="1">Uncharacterized protein</fullName>
    </submittedName>
</protein>